<dbReference type="Proteomes" id="UP000075920">
    <property type="component" value="Unassembled WGS sequence"/>
</dbReference>
<dbReference type="PROSITE" id="PS50835">
    <property type="entry name" value="IG_LIKE"/>
    <property type="match status" value="1"/>
</dbReference>
<organism evidence="2 3">
    <name type="scientific">Anopheles minimus</name>
    <dbReference type="NCBI Taxonomy" id="112268"/>
    <lineage>
        <taxon>Eukaryota</taxon>
        <taxon>Metazoa</taxon>
        <taxon>Ecdysozoa</taxon>
        <taxon>Arthropoda</taxon>
        <taxon>Hexapoda</taxon>
        <taxon>Insecta</taxon>
        <taxon>Pterygota</taxon>
        <taxon>Neoptera</taxon>
        <taxon>Endopterygota</taxon>
        <taxon>Diptera</taxon>
        <taxon>Nematocera</taxon>
        <taxon>Culicoidea</taxon>
        <taxon>Culicidae</taxon>
        <taxon>Anophelinae</taxon>
        <taxon>Anopheles</taxon>
    </lineage>
</organism>
<dbReference type="Gene3D" id="2.60.40.10">
    <property type="entry name" value="Immunoglobulins"/>
    <property type="match status" value="1"/>
</dbReference>
<evidence type="ECO:0000313" key="2">
    <source>
        <dbReference type="EnsemblMetazoa" id="AMIN000334-PA"/>
    </source>
</evidence>
<dbReference type="InterPro" id="IPR007110">
    <property type="entry name" value="Ig-like_dom"/>
</dbReference>
<dbReference type="InterPro" id="IPR013783">
    <property type="entry name" value="Ig-like_fold"/>
</dbReference>
<proteinExistence type="predicted"/>
<reference evidence="2" key="2">
    <citation type="submission" date="2020-05" db="UniProtKB">
        <authorList>
            <consortium name="EnsemblMetazoa"/>
        </authorList>
    </citation>
    <scope>IDENTIFICATION</scope>
    <source>
        <strain evidence="2">MINIMUS1</strain>
    </source>
</reference>
<feature type="domain" description="Ig-like" evidence="1">
    <location>
        <begin position="21"/>
        <end position="81"/>
    </location>
</feature>
<dbReference type="AlphaFoldDB" id="A0A182VQK5"/>
<dbReference type="STRING" id="112268.A0A182VQK5"/>
<protein>
    <submittedName>
        <fullName evidence="2">Ig-like domain-containing protein</fullName>
    </submittedName>
</protein>
<accession>A0A182VQK5</accession>
<reference evidence="3" key="1">
    <citation type="submission" date="2013-03" db="EMBL/GenBank/DDBJ databases">
        <title>The Genome Sequence of Anopheles minimus MINIMUS1.</title>
        <authorList>
            <consortium name="The Broad Institute Genomics Platform"/>
            <person name="Neafsey D.E."/>
            <person name="Walton C."/>
            <person name="Walker B."/>
            <person name="Young S.K."/>
            <person name="Zeng Q."/>
            <person name="Gargeya S."/>
            <person name="Fitzgerald M."/>
            <person name="Haas B."/>
            <person name="Abouelleil A."/>
            <person name="Allen A.W."/>
            <person name="Alvarado L."/>
            <person name="Arachchi H.M."/>
            <person name="Berlin A.M."/>
            <person name="Chapman S.B."/>
            <person name="Gainer-Dewar J."/>
            <person name="Goldberg J."/>
            <person name="Griggs A."/>
            <person name="Gujja S."/>
            <person name="Hansen M."/>
            <person name="Howarth C."/>
            <person name="Imamovic A."/>
            <person name="Ireland A."/>
            <person name="Larimer J."/>
            <person name="McCowan C."/>
            <person name="Murphy C."/>
            <person name="Pearson M."/>
            <person name="Poon T.W."/>
            <person name="Priest M."/>
            <person name="Roberts A."/>
            <person name="Saif S."/>
            <person name="Shea T."/>
            <person name="Sisk P."/>
            <person name="Sykes S."/>
            <person name="Wortman J."/>
            <person name="Nusbaum C."/>
            <person name="Birren B."/>
        </authorList>
    </citation>
    <scope>NUCLEOTIDE SEQUENCE [LARGE SCALE GENOMIC DNA]</scope>
    <source>
        <strain evidence="3">MINIMUS1</strain>
    </source>
</reference>
<dbReference type="VEuPathDB" id="VectorBase:AMIN000334"/>
<dbReference type="EnsemblMetazoa" id="AMIN000334-RA">
    <property type="protein sequence ID" value="AMIN000334-PA"/>
    <property type="gene ID" value="AMIN000334"/>
</dbReference>
<name>A0A182VQK5_9DIPT</name>
<evidence type="ECO:0000259" key="1">
    <source>
        <dbReference type="PROSITE" id="PS50835"/>
    </source>
</evidence>
<keyword evidence="3" id="KW-1185">Reference proteome</keyword>
<sequence length="81" mass="9307">MPALGYWLPVNKRYENPTDRPKTVVSTVTVEAVLGRTATLPCDIEPEELNDRVYMVLWFRESAGKPLYSSEYQKIILNFGK</sequence>
<dbReference type="InterPro" id="IPR036179">
    <property type="entry name" value="Ig-like_dom_sf"/>
</dbReference>
<evidence type="ECO:0000313" key="3">
    <source>
        <dbReference type="Proteomes" id="UP000075920"/>
    </source>
</evidence>
<dbReference type="SUPFAM" id="SSF48726">
    <property type="entry name" value="Immunoglobulin"/>
    <property type="match status" value="1"/>
</dbReference>